<evidence type="ECO:0000256" key="1">
    <source>
        <dbReference type="SAM" id="MobiDB-lite"/>
    </source>
</evidence>
<gene>
    <name evidence="2" type="ORF">PIQ37_17890</name>
</gene>
<accession>A0ABU9LES0</accession>
<dbReference type="Proteomes" id="UP001486626">
    <property type="component" value="Unassembled WGS sequence"/>
</dbReference>
<proteinExistence type="predicted"/>
<reference evidence="2 3" key="1">
    <citation type="journal article" date="2024" name="FEMS Microbiol. Lett.">
        <title>Xanthomonas protegens sp. nov., a novel rice seed-associated bacterium, provides in vivo protection against X. oryzae pv. oryzae, the bacterial leaf blight pathogen.</title>
        <authorList>
            <person name="Rana R."/>
            <person name="Sharma A."/>
            <person name="Madhavan V.N."/>
            <person name="Korpole S."/>
            <person name="Sonti R.V."/>
            <person name="Patel H.K."/>
            <person name="Patil P.B."/>
        </authorList>
    </citation>
    <scope>NUCLEOTIDE SEQUENCE [LARGE SCALE GENOMIC DNA]</scope>
    <source>
        <strain evidence="2 3">PPL118</strain>
    </source>
</reference>
<feature type="region of interest" description="Disordered" evidence="1">
    <location>
        <begin position="78"/>
        <end position="98"/>
    </location>
</feature>
<dbReference type="EMBL" id="JAQJCQ010000018">
    <property type="protein sequence ID" value="MEL4893299.1"/>
    <property type="molecule type" value="Genomic_DNA"/>
</dbReference>
<evidence type="ECO:0000313" key="3">
    <source>
        <dbReference type="Proteomes" id="UP001486626"/>
    </source>
</evidence>
<dbReference type="RefSeq" id="WP_342074490.1">
    <property type="nucleotide sequence ID" value="NZ_JAQJCQ010000018.1"/>
</dbReference>
<protein>
    <submittedName>
        <fullName evidence="2">Uncharacterized protein</fullName>
    </submittedName>
</protein>
<organism evidence="2 3">
    <name type="scientific">Xanthomonas protegens</name>
    <dbReference type="NCBI Taxonomy" id="3380705"/>
    <lineage>
        <taxon>Bacteria</taxon>
        <taxon>Pseudomonadati</taxon>
        <taxon>Pseudomonadota</taxon>
        <taxon>Gammaproteobacteria</taxon>
        <taxon>Lysobacterales</taxon>
        <taxon>Lysobacteraceae</taxon>
        <taxon>Xanthomonas</taxon>
    </lineage>
</organism>
<keyword evidence="3" id="KW-1185">Reference proteome</keyword>
<name>A0ABU9LES0_9XANT</name>
<sequence>MLVSVLFALAASQCTVEHARYALRHDPALTARFVAVDSGPDWPAQLALRLHSTRSGHDQWFLPADGGSDGRQTLVSIADPTRPGWQPPSPDGGDRPLGEAEYLGADAAYDLLDGVPRRGTPAPAHFLVPDLRQLLWYRAPAQQREPSARQFFDRVGCDD</sequence>
<comment type="caution">
    <text evidence="2">The sequence shown here is derived from an EMBL/GenBank/DDBJ whole genome shotgun (WGS) entry which is preliminary data.</text>
</comment>
<evidence type="ECO:0000313" key="2">
    <source>
        <dbReference type="EMBL" id="MEL4893299.1"/>
    </source>
</evidence>